<dbReference type="EMBL" id="HE573017">
    <property type="protein sequence ID" value="CCC46434.1"/>
    <property type="molecule type" value="Genomic_DNA"/>
</dbReference>
<gene>
    <name evidence="2" type="ORF">TVY486_0100820</name>
</gene>
<name>G0TR70_TRYVY</name>
<accession>G0TR70</accession>
<feature type="compositionally biased region" description="Basic residues" evidence="1">
    <location>
        <begin position="136"/>
        <end position="148"/>
    </location>
</feature>
<evidence type="ECO:0000256" key="1">
    <source>
        <dbReference type="SAM" id="MobiDB-lite"/>
    </source>
</evidence>
<dbReference type="VEuPathDB" id="TriTrypDB:TvY486_0100820"/>
<feature type="region of interest" description="Disordered" evidence="1">
    <location>
        <begin position="304"/>
        <end position="344"/>
    </location>
</feature>
<sequence length="474" mass="50563">MNPDLRPTGHTRITLCGHPAITMGVVNLVALLGSAEYLLVQTSGQRAENTHSGKGHNSFVSSRTPSKCMEKGAKIGSSQVLGSELRLCSSAGLPTGSFAVEEGGAYEVVKERYATCEKMCTGISSSKTHSGGNATKVRRGCRGGRRHRRHHKVLKCELPQQAAGWDAFPTQGEGGTTISMKGKEFVPVRDTSQCRASSSTSHTRAAETGQHQVGNVTSRMKHSPAAARPSVKGAKGRHLQRYAKATEHVETCSGFCSPQLRHSCASATQQEQQLSLTPLNTAVSPKLGIAQNVRHRKRERGFFNDNVTGSVTPGAQTLGEDSLNSRGSSHAASRGFGSGSDSTGGGCVTEGHPIAFPHRLSEVWGKWSLEDAHVVSKVMCDGTGTSADMPGSWLGFELNEHSPCAEERYDVESLDPGCGHDRHRSGRISGLQGIHTPMQMASPVLGFITVENTLSREFSIDSSTIASSECSLYH</sequence>
<evidence type="ECO:0000313" key="2">
    <source>
        <dbReference type="EMBL" id="CCC46434.1"/>
    </source>
</evidence>
<protein>
    <submittedName>
        <fullName evidence="2">Uncharacterized protein</fullName>
    </submittedName>
</protein>
<reference evidence="2" key="1">
    <citation type="journal article" date="2012" name="Proc. Natl. Acad. Sci. U.S.A.">
        <title>Antigenic diversity is generated by distinct evolutionary mechanisms in African trypanosome species.</title>
        <authorList>
            <person name="Jackson A.P."/>
            <person name="Berry A."/>
            <person name="Aslett M."/>
            <person name="Allison H.C."/>
            <person name="Burton P."/>
            <person name="Vavrova-Anderson J."/>
            <person name="Brown R."/>
            <person name="Browne H."/>
            <person name="Corton N."/>
            <person name="Hauser H."/>
            <person name="Gamble J."/>
            <person name="Gilderthorp R."/>
            <person name="Marcello L."/>
            <person name="McQuillan J."/>
            <person name="Otto T.D."/>
            <person name="Quail M.A."/>
            <person name="Sanders M.J."/>
            <person name="van Tonder A."/>
            <person name="Ginger M.L."/>
            <person name="Field M.C."/>
            <person name="Barry J.D."/>
            <person name="Hertz-Fowler C."/>
            <person name="Berriman M."/>
        </authorList>
    </citation>
    <scope>NUCLEOTIDE SEQUENCE</scope>
    <source>
        <strain evidence="2">Y486</strain>
    </source>
</reference>
<feature type="compositionally biased region" description="Polar residues" evidence="1">
    <location>
        <begin position="209"/>
        <end position="218"/>
    </location>
</feature>
<proteinExistence type="predicted"/>
<organism evidence="2">
    <name type="scientific">Trypanosoma vivax (strain Y486)</name>
    <dbReference type="NCBI Taxonomy" id="1055687"/>
    <lineage>
        <taxon>Eukaryota</taxon>
        <taxon>Discoba</taxon>
        <taxon>Euglenozoa</taxon>
        <taxon>Kinetoplastea</taxon>
        <taxon>Metakinetoplastina</taxon>
        <taxon>Trypanosomatida</taxon>
        <taxon>Trypanosomatidae</taxon>
        <taxon>Trypanosoma</taxon>
        <taxon>Duttonella</taxon>
    </lineage>
</organism>
<dbReference type="AlphaFoldDB" id="G0TR70"/>
<feature type="compositionally biased region" description="Polar residues" evidence="1">
    <location>
        <begin position="322"/>
        <end position="331"/>
    </location>
</feature>
<feature type="region of interest" description="Disordered" evidence="1">
    <location>
        <begin position="127"/>
        <end position="148"/>
    </location>
</feature>
<feature type="region of interest" description="Disordered" evidence="1">
    <location>
        <begin position="188"/>
        <end position="237"/>
    </location>
</feature>
<feature type="compositionally biased region" description="Polar residues" evidence="1">
    <location>
        <begin position="305"/>
        <end position="315"/>
    </location>
</feature>